<keyword evidence="3" id="KW-1003">Cell membrane</keyword>
<dbReference type="GO" id="GO:0005254">
    <property type="term" value="F:chloride channel activity"/>
    <property type="evidence" value="ECO:0007669"/>
    <property type="project" value="InterPro"/>
</dbReference>
<evidence type="ECO:0000313" key="9">
    <source>
        <dbReference type="EMBL" id="PNH07057.1"/>
    </source>
</evidence>
<evidence type="ECO:0000256" key="6">
    <source>
        <dbReference type="ARBA" id="ARBA00023065"/>
    </source>
</evidence>
<feature type="region of interest" description="Disordered" evidence="8">
    <location>
        <begin position="204"/>
        <end position="239"/>
    </location>
</feature>
<evidence type="ECO:0000256" key="4">
    <source>
        <dbReference type="ARBA" id="ARBA00022692"/>
    </source>
</evidence>
<keyword evidence="4" id="KW-0812">Transmembrane</keyword>
<keyword evidence="6" id="KW-0406">Ion transport</keyword>
<evidence type="ECO:0000313" key="10">
    <source>
        <dbReference type="Proteomes" id="UP000236333"/>
    </source>
</evidence>
<dbReference type="OrthoDB" id="1368at2759"/>
<reference evidence="9 10" key="1">
    <citation type="journal article" date="2017" name="Mol. Biol. Evol.">
        <title>The 4-celled Tetrabaena socialis nuclear genome reveals the essential components for genetic control of cell number at the origin of multicellularity in the volvocine lineage.</title>
        <authorList>
            <person name="Featherston J."/>
            <person name="Arakaki Y."/>
            <person name="Hanschen E.R."/>
            <person name="Ferris P.J."/>
            <person name="Michod R.E."/>
            <person name="Olson B.J.S.C."/>
            <person name="Nozaki H."/>
            <person name="Durand P.M."/>
        </authorList>
    </citation>
    <scope>NUCLEOTIDE SEQUENCE [LARGE SCALE GENOMIC DNA]</scope>
    <source>
        <strain evidence="9 10">NIES-571</strain>
    </source>
</reference>
<accession>A0A2J8A3F3</accession>
<evidence type="ECO:0000256" key="5">
    <source>
        <dbReference type="ARBA" id="ARBA00022989"/>
    </source>
</evidence>
<proteinExistence type="predicted"/>
<keyword evidence="5" id="KW-1133">Transmembrane helix</keyword>
<dbReference type="EMBL" id="PGGS01000200">
    <property type="protein sequence ID" value="PNH07057.1"/>
    <property type="molecule type" value="Genomic_DNA"/>
</dbReference>
<dbReference type="PANTHER" id="PTHR33281">
    <property type="entry name" value="UPF0187 PROTEIN YNEE"/>
    <property type="match status" value="1"/>
</dbReference>
<evidence type="ECO:0000256" key="3">
    <source>
        <dbReference type="ARBA" id="ARBA00022475"/>
    </source>
</evidence>
<dbReference type="InterPro" id="IPR044669">
    <property type="entry name" value="YneE/VCCN1/2-like"/>
</dbReference>
<keyword evidence="10" id="KW-1185">Reference proteome</keyword>
<gene>
    <name evidence="9" type="ORF">TSOC_006522</name>
</gene>
<name>A0A2J8A3F3_9CHLO</name>
<evidence type="ECO:0000256" key="8">
    <source>
        <dbReference type="SAM" id="MobiDB-lite"/>
    </source>
</evidence>
<protein>
    <submittedName>
        <fullName evidence="9">Uncharacterized protein</fullName>
    </submittedName>
</protein>
<comment type="subcellular location">
    <subcellularLocation>
        <location evidence="1">Cell membrane</location>
        <topology evidence="1">Multi-pass membrane protein</topology>
    </subcellularLocation>
</comment>
<evidence type="ECO:0000256" key="1">
    <source>
        <dbReference type="ARBA" id="ARBA00004651"/>
    </source>
</evidence>
<dbReference type="Pfam" id="PF25539">
    <property type="entry name" value="Bestrophin_2"/>
    <property type="match status" value="1"/>
</dbReference>
<keyword evidence="2" id="KW-0813">Transport</keyword>
<evidence type="ECO:0000256" key="2">
    <source>
        <dbReference type="ARBA" id="ARBA00022448"/>
    </source>
</evidence>
<dbReference type="GO" id="GO:0005886">
    <property type="term" value="C:plasma membrane"/>
    <property type="evidence" value="ECO:0007669"/>
    <property type="project" value="UniProtKB-SubCell"/>
</dbReference>
<keyword evidence="7" id="KW-0472">Membrane</keyword>
<feature type="region of interest" description="Disordered" evidence="8">
    <location>
        <begin position="145"/>
        <end position="181"/>
    </location>
</feature>
<sequence length="239" mass="25800">MCSTGAGPGVQHRPLMAIRTLSELTRQLPVSLQQALHMQQDVTLLYDALGGCERLLRTPLPKSYTRHTSRFLVLWLALLPLELWELYHWSMLPMIAMISFLLLGIGARRGTVLPLDAICARAQTDVLAILQDDADVVAYVAGLHQGSTGPPAEPSPSPLLPPAPTPASAGAAEEAAESWHQAAARTRLEARRLLPATRSAALRLCRGRRGRPTTGDAAARRRQRRPSTTADITASTAGV</sequence>
<comment type="caution">
    <text evidence="9">The sequence shown here is derived from an EMBL/GenBank/DDBJ whole genome shotgun (WGS) entry which is preliminary data.</text>
</comment>
<evidence type="ECO:0000256" key="7">
    <source>
        <dbReference type="ARBA" id="ARBA00023136"/>
    </source>
</evidence>
<feature type="compositionally biased region" description="Pro residues" evidence="8">
    <location>
        <begin position="151"/>
        <end position="165"/>
    </location>
</feature>
<dbReference type="PANTHER" id="PTHR33281:SF19">
    <property type="entry name" value="VOLTAGE-DEPENDENT ANION CHANNEL-FORMING PROTEIN YNEE"/>
    <property type="match status" value="1"/>
</dbReference>
<organism evidence="9 10">
    <name type="scientific">Tetrabaena socialis</name>
    <dbReference type="NCBI Taxonomy" id="47790"/>
    <lineage>
        <taxon>Eukaryota</taxon>
        <taxon>Viridiplantae</taxon>
        <taxon>Chlorophyta</taxon>
        <taxon>core chlorophytes</taxon>
        <taxon>Chlorophyceae</taxon>
        <taxon>CS clade</taxon>
        <taxon>Chlamydomonadales</taxon>
        <taxon>Tetrabaenaceae</taxon>
        <taxon>Tetrabaena</taxon>
    </lineage>
</organism>
<dbReference type="AlphaFoldDB" id="A0A2J8A3F3"/>
<dbReference type="Proteomes" id="UP000236333">
    <property type="component" value="Unassembled WGS sequence"/>
</dbReference>
<feature type="compositionally biased region" description="Polar residues" evidence="8">
    <location>
        <begin position="226"/>
        <end position="239"/>
    </location>
</feature>